<dbReference type="InterPro" id="IPR013824">
    <property type="entry name" value="Topo_IA_cen_sub1"/>
</dbReference>
<dbReference type="Gene3D" id="3.40.50.140">
    <property type="match status" value="1"/>
</dbReference>
<comment type="caution">
    <text evidence="7">The sequence shown here is derived from an EMBL/GenBank/DDBJ whole genome shotgun (WGS) entry which is preliminary data.</text>
</comment>
<name>A0A5N5K7Y2_9ROSI</name>
<dbReference type="GO" id="GO:0006281">
    <property type="term" value="P:DNA repair"/>
    <property type="evidence" value="ECO:0007669"/>
    <property type="project" value="TreeGrafter"/>
</dbReference>
<dbReference type="SUPFAM" id="SSF56712">
    <property type="entry name" value="Prokaryotic type I DNA topoisomerase"/>
    <property type="match status" value="1"/>
</dbReference>
<dbReference type="GO" id="GO:0006265">
    <property type="term" value="P:DNA topological change"/>
    <property type="evidence" value="ECO:0007669"/>
    <property type="project" value="InterPro"/>
</dbReference>
<dbReference type="InterPro" id="IPR003601">
    <property type="entry name" value="Topo_IA_2"/>
</dbReference>
<dbReference type="GO" id="GO:0003677">
    <property type="term" value="F:DNA binding"/>
    <property type="evidence" value="ECO:0007669"/>
    <property type="project" value="UniProtKB-KW"/>
</dbReference>
<keyword evidence="8" id="KW-1185">Reference proteome</keyword>
<dbReference type="AlphaFoldDB" id="A0A5N5K7Y2"/>
<evidence type="ECO:0000256" key="2">
    <source>
        <dbReference type="ARBA" id="ARBA00023029"/>
    </source>
</evidence>
<keyword evidence="2 5" id="KW-0799">Topoisomerase</keyword>
<keyword evidence="3 5" id="KW-0238">DNA-binding</keyword>
<dbReference type="GO" id="GO:0031422">
    <property type="term" value="C:RecQ family helicase-topoisomerase III complex"/>
    <property type="evidence" value="ECO:0007669"/>
    <property type="project" value="TreeGrafter"/>
</dbReference>
<dbReference type="PANTHER" id="PTHR11390">
    <property type="entry name" value="PROKARYOTIC DNA TOPOISOMERASE"/>
    <property type="match status" value="1"/>
</dbReference>
<dbReference type="InterPro" id="IPR006171">
    <property type="entry name" value="TOPRIM_dom"/>
</dbReference>
<dbReference type="SMART" id="SM00493">
    <property type="entry name" value="TOPRIM"/>
    <property type="match status" value="1"/>
</dbReference>
<sequence length="407" mass="46414">MIKVLNVAEKPSVAKSVATILSRNQLRVREGRSRHNKIFEFNYSINGQQCHMLVTSVTGHLMEVDFEDRFRKWHSCDPADLYTAPVRKHVPEDKLDIKRTLEEEARKCHWLVLWLDCDREGENIAFEVMEVCKGVNRNLTIRRARFSALIERDIHEAAQNLIAPNQWFSDAVDARQEIDLRIGASFTRFQTMLLRDRFVIDSAQDDKNLVLSYGPCQMLILLIVNATDGMWKIGGVGKYSLNQDHCEEFAAFGDTWSADYSMNEDIFSSHLVDVMGQGTLRSVSTLQASMEKFQGSMFSHHECLDLEMFLEVEEPTNTRKSLVEDHLTDGEGSKVPDKIGLDETHAGTSVLTRMIYTAELKPEQVLGLFTCVISNTARQCTCHISLLFICQGIEVLFFVHPADYVRI</sequence>
<dbReference type="GO" id="GO:0005634">
    <property type="term" value="C:nucleus"/>
    <property type="evidence" value="ECO:0007669"/>
    <property type="project" value="TreeGrafter"/>
</dbReference>
<dbReference type="Gene3D" id="1.10.460.10">
    <property type="entry name" value="Topoisomerase I, domain 2"/>
    <property type="match status" value="1"/>
</dbReference>
<evidence type="ECO:0000256" key="1">
    <source>
        <dbReference type="ARBA" id="ARBA00009446"/>
    </source>
</evidence>
<evidence type="ECO:0000313" key="8">
    <source>
        <dbReference type="Proteomes" id="UP000326939"/>
    </source>
</evidence>
<dbReference type="Pfam" id="PF01751">
    <property type="entry name" value="Toprim"/>
    <property type="match status" value="1"/>
</dbReference>
<reference evidence="8" key="1">
    <citation type="journal article" date="2019" name="Gigascience">
        <title>De novo genome assembly of the endangered Acer yangbiense, a plant species with extremely small populations endemic to Yunnan Province, China.</title>
        <authorList>
            <person name="Yang J."/>
            <person name="Wariss H.M."/>
            <person name="Tao L."/>
            <person name="Zhang R."/>
            <person name="Yun Q."/>
            <person name="Hollingsworth P."/>
            <person name="Dao Z."/>
            <person name="Luo G."/>
            <person name="Guo H."/>
            <person name="Ma Y."/>
            <person name="Sun W."/>
        </authorList>
    </citation>
    <scope>NUCLEOTIDE SEQUENCE [LARGE SCALE GENOMIC DNA]</scope>
    <source>
        <strain evidence="8">cv. br00</strain>
    </source>
</reference>
<keyword evidence="4 5" id="KW-0413">Isomerase</keyword>
<comment type="function">
    <text evidence="5">Introduces a single-strand break via transesterification at a target site in duplex DNA. Releases the supercoiling and torsional tension of DNA introduced during the DNA replication and transcription by transiently cleaving and rejoining one strand of the DNA duplex. The scissile phosphodiester is attacked by the catalytic tyrosine of the enzyme, resulting in the formation of a DNA-(5'-phosphotyrosyl)-enzyme intermediate and the expulsion of a 3'-OH DNA strand.</text>
</comment>
<dbReference type="EC" id="5.6.2.1" evidence="5"/>
<dbReference type="CDD" id="cd03362">
    <property type="entry name" value="TOPRIM_TopoIA_TopoIII"/>
    <property type="match status" value="1"/>
</dbReference>
<evidence type="ECO:0000313" key="7">
    <source>
        <dbReference type="EMBL" id="KAB5527392.1"/>
    </source>
</evidence>
<dbReference type="Proteomes" id="UP000326939">
    <property type="component" value="Chromosome 14"/>
</dbReference>
<evidence type="ECO:0000256" key="3">
    <source>
        <dbReference type="ARBA" id="ARBA00023125"/>
    </source>
</evidence>
<dbReference type="InterPro" id="IPR000380">
    <property type="entry name" value="Topo_IA"/>
</dbReference>
<dbReference type="InterPro" id="IPR034144">
    <property type="entry name" value="TOPRIM_TopoIII"/>
</dbReference>
<proteinExistence type="inferred from homology"/>
<dbReference type="FunFam" id="3.40.50.140:FF:000003">
    <property type="entry name" value="DNA topoisomerase"/>
    <property type="match status" value="1"/>
</dbReference>
<dbReference type="GO" id="GO:0006310">
    <property type="term" value="P:DNA recombination"/>
    <property type="evidence" value="ECO:0007669"/>
    <property type="project" value="TreeGrafter"/>
</dbReference>
<evidence type="ECO:0000256" key="5">
    <source>
        <dbReference type="RuleBase" id="RU362092"/>
    </source>
</evidence>
<feature type="domain" description="Toprim" evidence="6">
    <location>
        <begin position="3"/>
        <end position="147"/>
    </location>
</feature>
<gene>
    <name evidence="7" type="ORF">DKX38_021239</name>
</gene>
<dbReference type="GO" id="GO:0003917">
    <property type="term" value="F:DNA topoisomerase type I (single strand cut, ATP-independent) activity"/>
    <property type="evidence" value="ECO:0007669"/>
    <property type="project" value="UniProtKB-EC"/>
</dbReference>
<dbReference type="InterPro" id="IPR023405">
    <property type="entry name" value="Topo_IA_core_domain"/>
</dbReference>
<evidence type="ECO:0000256" key="4">
    <source>
        <dbReference type="ARBA" id="ARBA00023235"/>
    </source>
</evidence>
<evidence type="ECO:0000259" key="6">
    <source>
        <dbReference type="PROSITE" id="PS50880"/>
    </source>
</evidence>
<dbReference type="PANTHER" id="PTHR11390:SF21">
    <property type="entry name" value="DNA TOPOISOMERASE 3-ALPHA"/>
    <property type="match status" value="1"/>
</dbReference>
<dbReference type="EMBL" id="VDCV01000014">
    <property type="protein sequence ID" value="KAB5527392.1"/>
    <property type="molecule type" value="Genomic_DNA"/>
</dbReference>
<dbReference type="PROSITE" id="PS50880">
    <property type="entry name" value="TOPRIM"/>
    <property type="match status" value="1"/>
</dbReference>
<comment type="similarity">
    <text evidence="1 5">Belongs to the type IA topoisomerase family.</text>
</comment>
<dbReference type="SMART" id="SM00436">
    <property type="entry name" value="TOP1Bc"/>
    <property type="match status" value="1"/>
</dbReference>
<comment type="catalytic activity">
    <reaction evidence="5">
        <text>ATP-independent breakage of single-stranded DNA, followed by passage and rejoining.</text>
        <dbReference type="EC" id="5.6.2.1"/>
    </reaction>
</comment>
<organism evidence="7 8">
    <name type="scientific">Salix brachista</name>
    <dbReference type="NCBI Taxonomy" id="2182728"/>
    <lineage>
        <taxon>Eukaryota</taxon>
        <taxon>Viridiplantae</taxon>
        <taxon>Streptophyta</taxon>
        <taxon>Embryophyta</taxon>
        <taxon>Tracheophyta</taxon>
        <taxon>Spermatophyta</taxon>
        <taxon>Magnoliopsida</taxon>
        <taxon>eudicotyledons</taxon>
        <taxon>Gunneridae</taxon>
        <taxon>Pentapetalae</taxon>
        <taxon>rosids</taxon>
        <taxon>fabids</taxon>
        <taxon>Malpighiales</taxon>
        <taxon>Salicaceae</taxon>
        <taxon>Saliceae</taxon>
        <taxon>Salix</taxon>
    </lineage>
</organism>
<protein>
    <recommendedName>
        <fullName evidence="5">DNA topoisomerase</fullName>
        <ecNumber evidence="5">5.6.2.1</ecNumber>
    </recommendedName>
</protein>
<accession>A0A5N5K7Y2</accession>